<dbReference type="SMART" id="SM00028">
    <property type="entry name" value="TPR"/>
    <property type="match status" value="3"/>
</dbReference>
<dbReference type="PATRIC" id="fig|571913.6.peg.4153"/>
<dbReference type="SUPFAM" id="SSF48452">
    <property type="entry name" value="TPR-like"/>
    <property type="match status" value="1"/>
</dbReference>
<dbReference type="GO" id="GO:0003677">
    <property type="term" value="F:DNA binding"/>
    <property type="evidence" value="ECO:0007669"/>
    <property type="project" value="InterPro"/>
</dbReference>
<organism evidence="4 5">
    <name type="scientific">Luteipulveratus mongoliensis</name>
    <dbReference type="NCBI Taxonomy" id="571913"/>
    <lineage>
        <taxon>Bacteria</taxon>
        <taxon>Bacillati</taxon>
        <taxon>Actinomycetota</taxon>
        <taxon>Actinomycetes</taxon>
        <taxon>Micrococcales</taxon>
        <taxon>Dermacoccaceae</taxon>
        <taxon>Luteipulveratus</taxon>
    </lineage>
</organism>
<dbReference type="Pfam" id="PF13424">
    <property type="entry name" value="TPR_12"/>
    <property type="match status" value="1"/>
</dbReference>
<dbReference type="SUPFAM" id="SSF47413">
    <property type="entry name" value="lambda repressor-like DNA-binding domains"/>
    <property type="match status" value="1"/>
</dbReference>
<reference evidence="4 5" key="1">
    <citation type="submission" date="2015-03" db="EMBL/GenBank/DDBJ databases">
        <title>Luteipulveratus halotolerans sp. nov., a novel actinobacterium (Dermacoccaceae) from Sarawak, Malaysia.</title>
        <authorList>
            <person name="Juboi H."/>
            <person name="Basik A."/>
            <person name="Shamsul S.S."/>
            <person name="Arnold P."/>
            <person name="Schmitt E.K."/>
            <person name="Sanglier J.-J."/>
            <person name="Yeo T."/>
        </authorList>
    </citation>
    <scope>NUCLEOTIDE SEQUENCE [LARGE SCALE GENOMIC DNA]</scope>
    <source>
        <strain evidence="4 5">MN07-A0370</strain>
    </source>
</reference>
<dbReference type="Gene3D" id="1.25.40.10">
    <property type="entry name" value="Tetratricopeptide repeat domain"/>
    <property type="match status" value="1"/>
</dbReference>
<dbReference type="InterPro" id="IPR010982">
    <property type="entry name" value="Lambda_DNA-bd_dom_sf"/>
</dbReference>
<evidence type="ECO:0000259" key="3">
    <source>
        <dbReference type="PROSITE" id="PS50943"/>
    </source>
</evidence>
<feature type="repeat" description="TPR" evidence="1">
    <location>
        <begin position="628"/>
        <end position="661"/>
    </location>
</feature>
<evidence type="ECO:0000256" key="2">
    <source>
        <dbReference type="SAM" id="MobiDB-lite"/>
    </source>
</evidence>
<sequence length="780" mass="84996">MTQVSFGERLRSHRLDAAFTQEDLAHRAGLSAQAIGALERGDRRYPYRDTVARIAKALSLSDEHRDELFRMARRRGQPAPSQGAPSQRVSDAWHTPRQLPAGETSFVGRAKEVQRSIHILSQDTAVAPSLCISGMGGVGKSSLALDVAHRICRNFPDGSVHIDLHGFSAIDALSPLEIVSRALRATGIPADQIPESLEEASAQLRTHLHQRRVLIVLDNAADPAQFAPFLQVVGPVAVIVTSRKRFTEFAQARTVELGVMSTADAIDLLAKTSERPVDNVSSRGGTELVTLCGHLPLALTIAGRRLAARPHWPVTALLEHLQGEHNRLRGLADANIDVRASLTLSTQELSSREDHVGVSATRAFMLTCAIDFEDATAAMLAAVCDVPIDRAFDMMERLVDLNLLESRQFGRYRAHDLVVLLGRELGAERLTVAERQSAITRALEHYVDMAWHASAVFEPANARQSLRPLPKVAKPSMVSTAAEARDWFEREIPNVRLLMAQAQEIAPSAVADVAAGLSTYFLANERTSTWAAILEHALTVAPPGKIHAMLNADLGVAHAQLGHSDSALRYLNMSKVEFLAHKQNRFVSLVTLNAGNVLRRMGRADDAAEYASEALHINRQIDDARGQSKALFLLGSLHRDREEYDSALECHEEALALRRTTMDERGIAITLGSIGLTRVELGMHAQGVANLQESAQKLHALGDRMAEARVLDDLGCALLLGGSAQDAVRVHHEALQIAVERSDPWLEQQITEHLDKAQAACDADTPSEPPHRPAVSPADG</sequence>
<dbReference type="GO" id="GO:0043531">
    <property type="term" value="F:ADP binding"/>
    <property type="evidence" value="ECO:0007669"/>
    <property type="project" value="InterPro"/>
</dbReference>
<dbReference type="OrthoDB" id="7628974at2"/>
<dbReference type="Pfam" id="PF00931">
    <property type="entry name" value="NB-ARC"/>
    <property type="match status" value="1"/>
</dbReference>
<name>A0A0K1JM49_9MICO</name>
<dbReference type="Proteomes" id="UP000066480">
    <property type="component" value="Chromosome"/>
</dbReference>
<gene>
    <name evidence="4" type="ORF">VV02_20480</name>
</gene>
<feature type="compositionally biased region" description="Polar residues" evidence="2">
    <location>
        <begin position="79"/>
        <end position="89"/>
    </location>
</feature>
<dbReference type="EMBL" id="CP011112">
    <property type="protein sequence ID" value="AKU17665.1"/>
    <property type="molecule type" value="Genomic_DNA"/>
</dbReference>
<dbReference type="InterPro" id="IPR019734">
    <property type="entry name" value="TPR_rpt"/>
</dbReference>
<dbReference type="PROSITE" id="PS50005">
    <property type="entry name" value="TPR"/>
    <property type="match status" value="1"/>
</dbReference>
<dbReference type="Pfam" id="PF13560">
    <property type="entry name" value="HTH_31"/>
    <property type="match status" value="1"/>
</dbReference>
<dbReference type="InterPro" id="IPR027417">
    <property type="entry name" value="P-loop_NTPase"/>
</dbReference>
<dbReference type="KEGG" id="lmoi:VV02_20480"/>
<feature type="region of interest" description="Disordered" evidence="2">
    <location>
        <begin position="74"/>
        <end position="93"/>
    </location>
</feature>
<protein>
    <recommendedName>
        <fullName evidence="3">HTH cro/C1-type domain-containing protein</fullName>
    </recommendedName>
</protein>
<evidence type="ECO:0000256" key="1">
    <source>
        <dbReference type="PROSITE-ProRule" id="PRU00339"/>
    </source>
</evidence>
<dbReference type="SUPFAM" id="SSF52540">
    <property type="entry name" value="P-loop containing nucleoside triphosphate hydrolases"/>
    <property type="match status" value="1"/>
</dbReference>
<proteinExistence type="predicted"/>
<dbReference type="PANTHER" id="PTHR47691">
    <property type="entry name" value="REGULATOR-RELATED"/>
    <property type="match status" value="1"/>
</dbReference>
<keyword evidence="1" id="KW-0802">TPR repeat</keyword>
<dbReference type="RefSeq" id="WP_083450324.1">
    <property type="nucleotide sequence ID" value="NZ_CP011112.1"/>
</dbReference>
<dbReference type="STRING" id="571913.VV02_20480"/>
<feature type="domain" description="HTH cro/C1-type" evidence="3">
    <location>
        <begin position="10"/>
        <end position="65"/>
    </location>
</feature>
<dbReference type="InterPro" id="IPR001387">
    <property type="entry name" value="Cro/C1-type_HTH"/>
</dbReference>
<dbReference type="Gene3D" id="3.40.50.300">
    <property type="entry name" value="P-loop containing nucleotide triphosphate hydrolases"/>
    <property type="match status" value="1"/>
</dbReference>
<dbReference type="PROSITE" id="PS50943">
    <property type="entry name" value="HTH_CROC1"/>
    <property type="match status" value="1"/>
</dbReference>
<dbReference type="InterPro" id="IPR011990">
    <property type="entry name" value="TPR-like_helical_dom_sf"/>
</dbReference>
<dbReference type="AlphaFoldDB" id="A0A0K1JM49"/>
<dbReference type="SMART" id="SM00530">
    <property type="entry name" value="HTH_XRE"/>
    <property type="match status" value="1"/>
</dbReference>
<dbReference type="PRINTS" id="PR00364">
    <property type="entry name" value="DISEASERSIST"/>
</dbReference>
<accession>A0A0K1JM49</accession>
<dbReference type="Gene3D" id="1.10.260.40">
    <property type="entry name" value="lambda repressor-like DNA-binding domains"/>
    <property type="match status" value="1"/>
</dbReference>
<feature type="region of interest" description="Disordered" evidence="2">
    <location>
        <begin position="755"/>
        <end position="780"/>
    </location>
</feature>
<evidence type="ECO:0000313" key="4">
    <source>
        <dbReference type="EMBL" id="AKU17665.1"/>
    </source>
</evidence>
<dbReference type="PANTHER" id="PTHR47691:SF3">
    <property type="entry name" value="HTH-TYPE TRANSCRIPTIONAL REGULATOR RV0890C-RELATED"/>
    <property type="match status" value="1"/>
</dbReference>
<evidence type="ECO:0000313" key="5">
    <source>
        <dbReference type="Proteomes" id="UP000066480"/>
    </source>
</evidence>
<dbReference type="InterPro" id="IPR002182">
    <property type="entry name" value="NB-ARC"/>
</dbReference>
<dbReference type="CDD" id="cd00093">
    <property type="entry name" value="HTH_XRE"/>
    <property type="match status" value="1"/>
</dbReference>
<keyword evidence="5" id="KW-1185">Reference proteome</keyword>